<evidence type="ECO:0000313" key="1">
    <source>
        <dbReference type="EMBL" id="EDO02352.1"/>
    </source>
</evidence>
<accession>A7EHN6</accession>
<dbReference type="KEGG" id="ssl:SS1G_04828"/>
<dbReference type="InParanoid" id="A7EHN6"/>
<organism evidence="1 2">
    <name type="scientific">Sclerotinia sclerotiorum (strain ATCC 18683 / 1980 / Ss-1)</name>
    <name type="common">White mold</name>
    <name type="synonym">Whetzelinia sclerotiorum</name>
    <dbReference type="NCBI Taxonomy" id="665079"/>
    <lineage>
        <taxon>Eukaryota</taxon>
        <taxon>Fungi</taxon>
        <taxon>Dikarya</taxon>
        <taxon>Ascomycota</taxon>
        <taxon>Pezizomycotina</taxon>
        <taxon>Leotiomycetes</taxon>
        <taxon>Helotiales</taxon>
        <taxon>Sclerotiniaceae</taxon>
        <taxon>Sclerotinia</taxon>
    </lineage>
</organism>
<keyword evidence="2" id="KW-1185">Reference proteome</keyword>
<sequence>MVDVEAFGWSGYCTASSKACCPAQLRHLCPTPPVGAVTVPDLAQVSSVTILSSYLCVVV</sequence>
<dbReference type="RefSeq" id="XP_001595020.1">
    <property type="nucleotide sequence ID" value="XM_001594970.1"/>
</dbReference>
<dbReference type="Proteomes" id="UP000001312">
    <property type="component" value="Unassembled WGS sequence"/>
</dbReference>
<gene>
    <name evidence="1" type="ORF">SS1G_04828</name>
</gene>
<dbReference type="AlphaFoldDB" id="A7EHN6"/>
<reference evidence="2" key="1">
    <citation type="journal article" date="2011" name="PLoS Genet.">
        <title>Genomic analysis of the necrotrophic fungal pathogens Sclerotinia sclerotiorum and Botrytis cinerea.</title>
        <authorList>
            <person name="Amselem J."/>
            <person name="Cuomo C.A."/>
            <person name="van Kan J.A."/>
            <person name="Viaud M."/>
            <person name="Benito E.P."/>
            <person name="Couloux A."/>
            <person name="Coutinho P.M."/>
            <person name="de Vries R.P."/>
            <person name="Dyer P.S."/>
            <person name="Fillinger S."/>
            <person name="Fournier E."/>
            <person name="Gout L."/>
            <person name="Hahn M."/>
            <person name="Kohn L."/>
            <person name="Lapalu N."/>
            <person name="Plummer K.M."/>
            <person name="Pradier J.M."/>
            <person name="Quevillon E."/>
            <person name="Sharon A."/>
            <person name="Simon A."/>
            <person name="ten Have A."/>
            <person name="Tudzynski B."/>
            <person name="Tudzynski P."/>
            <person name="Wincker P."/>
            <person name="Andrew M."/>
            <person name="Anthouard V."/>
            <person name="Beever R.E."/>
            <person name="Beffa R."/>
            <person name="Benoit I."/>
            <person name="Bouzid O."/>
            <person name="Brault B."/>
            <person name="Chen Z."/>
            <person name="Choquer M."/>
            <person name="Collemare J."/>
            <person name="Cotton P."/>
            <person name="Danchin E.G."/>
            <person name="Da Silva C."/>
            <person name="Gautier A."/>
            <person name="Giraud C."/>
            <person name="Giraud T."/>
            <person name="Gonzalez C."/>
            <person name="Grossetete S."/>
            <person name="Guldener U."/>
            <person name="Henrissat B."/>
            <person name="Howlett B.J."/>
            <person name="Kodira C."/>
            <person name="Kretschmer M."/>
            <person name="Lappartient A."/>
            <person name="Leroch M."/>
            <person name="Levis C."/>
            <person name="Mauceli E."/>
            <person name="Neuveglise C."/>
            <person name="Oeser B."/>
            <person name="Pearson M."/>
            <person name="Poulain J."/>
            <person name="Poussereau N."/>
            <person name="Quesneville H."/>
            <person name="Rascle C."/>
            <person name="Schumacher J."/>
            <person name="Segurens B."/>
            <person name="Sexton A."/>
            <person name="Silva E."/>
            <person name="Sirven C."/>
            <person name="Soanes D.M."/>
            <person name="Talbot N.J."/>
            <person name="Templeton M."/>
            <person name="Yandava C."/>
            <person name="Yarden O."/>
            <person name="Zeng Q."/>
            <person name="Rollins J.A."/>
            <person name="Lebrun M.H."/>
            <person name="Dickman M."/>
        </authorList>
    </citation>
    <scope>NUCLEOTIDE SEQUENCE [LARGE SCALE GENOMIC DNA]</scope>
    <source>
        <strain evidence="2">ATCC 18683 / 1980 / Ss-1</strain>
    </source>
</reference>
<dbReference type="EMBL" id="CH476625">
    <property type="protein sequence ID" value="EDO02352.1"/>
    <property type="molecule type" value="Genomic_DNA"/>
</dbReference>
<evidence type="ECO:0000313" key="2">
    <source>
        <dbReference type="Proteomes" id="UP000001312"/>
    </source>
</evidence>
<name>A7EHN6_SCLS1</name>
<dbReference type="GeneID" id="5490845"/>
<proteinExistence type="predicted"/>
<dbReference type="HOGENOM" id="CLU_2962272_0_0_1"/>
<protein>
    <submittedName>
        <fullName evidence="1">Uncharacterized protein</fullName>
    </submittedName>
</protein>